<evidence type="ECO:0000313" key="5">
    <source>
        <dbReference type="Proteomes" id="UP001344817"/>
    </source>
</evidence>
<keyword evidence="3" id="KW-0132">Cell division</keyword>
<dbReference type="Pfam" id="PF02616">
    <property type="entry name" value="SMC_ScpA"/>
    <property type="match status" value="1"/>
</dbReference>
<sequence>MQKNLYDLKLDQFDGPLDLLLSLVQDKKIDILEINLAELASQYLQIINNLKESDLDIAGEYLLMASTLLQLKTKMLLSDPKEVLEVEQDKNEILRRLSEYKQFKNIAETLKEQELKRQDIFIKEINDIDLFFNKKDSSVLDGSSNALKLIVTLKKMFERVYSQKLRMIKFETFNLTAKDQEKYIRDLFKDKNEVKFEEIFTLPSMNHFVITFLALLDLARKQEIIINQDKQFETIQIFKGPEYER</sequence>
<gene>
    <name evidence="3" type="primary">scpA</name>
    <name evidence="4" type="ORF">V2E24_02530</name>
</gene>
<proteinExistence type="inferred from homology"/>
<keyword evidence="1 3" id="KW-0159">Chromosome partition</keyword>
<dbReference type="PANTHER" id="PTHR33969">
    <property type="entry name" value="SEGREGATION AND CONDENSATION PROTEIN A"/>
    <property type="match status" value="1"/>
</dbReference>
<comment type="subcellular location">
    <subcellularLocation>
        <location evidence="3">Cytoplasm</location>
    </subcellularLocation>
    <text evidence="3">Associated with two foci at the outer edges of the nucleoid region in young cells, and at four foci within both cell halves in older cells.</text>
</comment>
<dbReference type="InterPro" id="IPR023093">
    <property type="entry name" value="ScpA-like_C"/>
</dbReference>
<dbReference type="Gene3D" id="1.10.10.580">
    <property type="entry name" value="Structural maintenance of chromosome 1. Chain E"/>
    <property type="match status" value="1"/>
</dbReference>
<comment type="subunit">
    <text evidence="3">Component of a cohesin-like complex composed of ScpA, ScpB and the Smc homodimer, in which ScpA and ScpB bind to the head domain of Smc. The presence of the three proteins is required for the association of the complex with DNA.</text>
</comment>
<keyword evidence="3" id="KW-0131">Cell cycle</keyword>
<evidence type="ECO:0000256" key="2">
    <source>
        <dbReference type="ARBA" id="ARBA00044777"/>
    </source>
</evidence>
<dbReference type="InterPro" id="IPR003768">
    <property type="entry name" value="ScpA"/>
</dbReference>
<comment type="similarity">
    <text evidence="3">Belongs to the ScpA family.</text>
</comment>
<keyword evidence="3" id="KW-0963">Cytoplasm</keyword>
<organism evidence="4 5">
    <name type="scientific">Mycoplasmopsis ciconiae</name>
    <dbReference type="NCBI Taxonomy" id="561067"/>
    <lineage>
        <taxon>Bacteria</taxon>
        <taxon>Bacillati</taxon>
        <taxon>Mycoplasmatota</taxon>
        <taxon>Mycoplasmoidales</taxon>
        <taxon>Metamycoplasmataceae</taxon>
        <taxon>Mycoplasmopsis</taxon>
    </lineage>
</organism>
<reference evidence="4" key="1">
    <citation type="submission" date="2024-01" db="EMBL/GenBank/DDBJ databases">
        <title>Genome sequence of Mycoplasma ciconiae type strain DSM 25251.</title>
        <authorList>
            <person name="Spergser J."/>
        </authorList>
    </citation>
    <scope>NUCLEOTIDE SEQUENCE [LARGE SCALE GENOMIC DNA]</scope>
    <source>
        <strain evidence="4">DSM 25251</strain>
    </source>
</reference>
<dbReference type="RefSeq" id="WP_330500856.1">
    <property type="nucleotide sequence ID" value="NZ_JAZDWZ010000007.1"/>
</dbReference>
<dbReference type="PANTHER" id="PTHR33969:SF2">
    <property type="entry name" value="SEGREGATION AND CONDENSATION PROTEIN A"/>
    <property type="match status" value="1"/>
</dbReference>
<keyword evidence="5" id="KW-1185">Reference proteome</keyword>
<dbReference type="Proteomes" id="UP001344817">
    <property type="component" value="Unassembled WGS sequence"/>
</dbReference>
<dbReference type="Gene3D" id="6.10.250.2410">
    <property type="match status" value="1"/>
</dbReference>
<comment type="caution">
    <text evidence="4">The sequence shown here is derived from an EMBL/GenBank/DDBJ whole genome shotgun (WGS) entry which is preliminary data.</text>
</comment>
<dbReference type="HAMAP" id="MF_01805">
    <property type="entry name" value="ScpA"/>
    <property type="match status" value="1"/>
</dbReference>
<accession>A0ABU7MLP4</accession>
<comment type="function">
    <text evidence="3">Participates in chromosomal partition during cell division. May act via the formation of a condensin-like complex containing Smc and ScpB that pull DNA away from mid-cell into both cell halves.</text>
</comment>
<dbReference type="EMBL" id="JAZDWZ010000007">
    <property type="protein sequence ID" value="MEE3928444.1"/>
    <property type="molecule type" value="Genomic_DNA"/>
</dbReference>
<evidence type="ECO:0000256" key="3">
    <source>
        <dbReference type="HAMAP-Rule" id="MF_01805"/>
    </source>
</evidence>
<protein>
    <recommendedName>
        <fullName evidence="2 3">Segregation and condensation protein A</fullName>
    </recommendedName>
</protein>
<evidence type="ECO:0000313" key="4">
    <source>
        <dbReference type="EMBL" id="MEE3928444.1"/>
    </source>
</evidence>
<evidence type="ECO:0000256" key="1">
    <source>
        <dbReference type="ARBA" id="ARBA00022829"/>
    </source>
</evidence>
<name>A0ABU7MLP4_9BACT</name>
<dbReference type="NCBIfam" id="NF000994">
    <property type="entry name" value="PRK00104.1-3"/>
    <property type="match status" value="1"/>
</dbReference>